<name>A0ABV9XTN4_9PSEU</name>
<feature type="compositionally biased region" description="Low complexity" evidence="1">
    <location>
        <begin position="180"/>
        <end position="198"/>
    </location>
</feature>
<feature type="compositionally biased region" description="Gly residues" evidence="1">
    <location>
        <begin position="37"/>
        <end position="67"/>
    </location>
</feature>
<evidence type="ECO:0000313" key="5">
    <source>
        <dbReference type="Proteomes" id="UP001595833"/>
    </source>
</evidence>
<dbReference type="EMBL" id="JBHSJB010000003">
    <property type="protein sequence ID" value="MFC5052592.1"/>
    <property type="molecule type" value="Genomic_DNA"/>
</dbReference>
<gene>
    <name evidence="4" type="ORF">ACFPFM_02350</name>
</gene>
<evidence type="ECO:0000259" key="3">
    <source>
        <dbReference type="Pfam" id="PF26056"/>
    </source>
</evidence>
<dbReference type="Proteomes" id="UP001595833">
    <property type="component" value="Unassembled WGS sequence"/>
</dbReference>
<keyword evidence="2" id="KW-0812">Transmembrane</keyword>
<reference evidence="5" key="1">
    <citation type="journal article" date="2019" name="Int. J. Syst. Evol. Microbiol.">
        <title>The Global Catalogue of Microorganisms (GCM) 10K type strain sequencing project: providing services to taxonomists for standard genome sequencing and annotation.</title>
        <authorList>
            <consortium name="The Broad Institute Genomics Platform"/>
            <consortium name="The Broad Institute Genome Sequencing Center for Infectious Disease"/>
            <person name="Wu L."/>
            <person name="Ma J."/>
        </authorList>
    </citation>
    <scope>NUCLEOTIDE SEQUENCE [LARGE SCALE GENOMIC DNA]</scope>
    <source>
        <strain evidence="5">KCTC 12848</strain>
    </source>
</reference>
<accession>A0ABV9XTN4</accession>
<feature type="transmembrane region" description="Helical" evidence="2">
    <location>
        <begin position="139"/>
        <end position="160"/>
    </location>
</feature>
<evidence type="ECO:0000256" key="2">
    <source>
        <dbReference type="SAM" id="Phobius"/>
    </source>
</evidence>
<feature type="region of interest" description="Disordered" evidence="1">
    <location>
        <begin position="1"/>
        <end position="112"/>
    </location>
</feature>
<proteinExistence type="predicted"/>
<keyword evidence="2" id="KW-0472">Membrane</keyword>
<feature type="region of interest" description="Disordered" evidence="1">
    <location>
        <begin position="166"/>
        <end position="203"/>
    </location>
</feature>
<evidence type="ECO:0000256" key="1">
    <source>
        <dbReference type="SAM" id="MobiDB-lite"/>
    </source>
</evidence>
<dbReference type="Pfam" id="PF26056">
    <property type="entry name" value="DUF8017"/>
    <property type="match status" value="1"/>
</dbReference>
<dbReference type="InterPro" id="IPR058330">
    <property type="entry name" value="DUF8017"/>
</dbReference>
<dbReference type="RefSeq" id="WP_344035095.1">
    <property type="nucleotide sequence ID" value="NZ_BAAAKE010000002.1"/>
</dbReference>
<sequence>MTHPGDGQTGWGGRPNQDQPNQGGWGPQGAEGQPQPGLGGPEQGYGQPGYGQAGYGQPGHGGSGQGYGQPDPGQQGYGQPGYGQQGYGQPGYGGPEQGHQGQPGYGGQGYGQQNYGGSYGGLGVFSGGEEPPGNDKTKLWLVIGAVVVLLVAGGVTAFLVTREDDPAPIAQSTGNPPPTTSSSRRPTTTSTPEPTGENASCEPVKSGWNCLPVPALSYSYDVPKGWSPRSGSATVEGMVDVRLTGLSLVDAYDCGDGGFTRGGAGGVVVPQTDLTAAAKDFAQKLGTQFYRSAPQSEVKLGEPKAVKLGDIEGVQVDATITTSGDECLATKGMVKVLALKGDRGYHVFFANGDLEGGPAQPKPVAEADLQAMVDSVRPLGR</sequence>
<organism evidence="4 5">
    <name type="scientific">Saccharothrix xinjiangensis</name>
    <dbReference type="NCBI Taxonomy" id="204798"/>
    <lineage>
        <taxon>Bacteria</taxon>
        <taxon>Bacillati</taxon>
        <taxon>Actinomycetota</taxon>
        <taxon>Actinomycetes</taxon>
        <taxon>Pseudonocardiales</taxon>
        <taxon>Pseudonocardiaceae</taxon>
        <taxon>Saccharothrix</taxon>
    </lineage>
</organism>
<comment type="caution">
    <text evidence="4">The sequence shown here is derived from an EMBL/GenBank/DDBJ whole genome shotgun (WGS) entry which is preliminary data.</text>
</comment>
<protein>
    <recommendedName>
        <fullName evidence="3">DUF8017 domain-containing protein</fullName>
    </recommendedName>
</protein>
<evidence type="ECO:0000313" key="4">
    <source>
        <dbReference type="EMBL" id="MFC5052592.1"/>
    </source>
</evidence>
<keyword evidence="2" id="KW-1133">Transmembrane helix</keyword>
<feature type="domain" description="DUF8017" evidence="3">
    <location>
        <begin position="202"/>
        <end position="380"/>
    </location>
</feature>
<feature type="compositionally biased region" description="Gly residues" evidence="1">
    <location>
        <begin position="75"/>
        <end position="110"/>
    </location>
</feature>
<keyword evidence="5" id="KW-1185">Reference proteome</keyword>